<dbReference type="OrthoDB" id="6343941at2759"/>
<evidence type="ECO:0000313" key="4">
    <source>
        <dbReference type="RefSeq" id="XP_018328872.1"/>
    </source>
</evidence>
<dbReference type="InterPro" id="IPR036179">
    <property type="entry name" value="Ig-like_dom_sf"/>
</dbReference>
<keyword evidence="3" id="KW-1185">Reference proteome</keyword>
<evidence type="ECO:0000256" key="1">
    <source>
        <dbReference type="SAM" id="SignalP"/>
    </source>
</evidence>
<proteinExistence type="predicted"/>
<dbReference type="PANTHER" id="PTHR21261">
    <property type="entry name" value="BEAT PROTEIN"/>
    <property type="match status" value="1"/>
</dbReference>
<feature type="domain" description="Ig-like" evidence="2">
    <location>
        <begin position="136"/>
        <end position="233"/>
    </location>
</feature>
<dbReference type="InterPro" id="IPR003599">
    <property type="entry name" value="Ig_sub"/>
</dbReference>
<dbReference type="Proteomes" id="UP000192223">
    <property type="component" value="Unplaced"/>
</dbReference>
<dbReference type="InterPro" id="IPR007110">
    <property type="entry name" value="Ig-like_dom"/>
</dbReference>
<feature type="chain" id="PRO_5010725421" evidence="1">
    <location>
        <begin position="21"/>
        <end position="287"/>
    </location>
</feature>
<evidence type="ECO:0000259" key="2">
    <source>
        <dbReference type="PROSITE" id="PS50835"/>
    </source>
</evidence>
<evidence type="ECO:0000313" key="3">
    <source>
        <dbReference type="Proteomes" id="UP000192223"/>
    </source>
</evidence>
<dbReference type="KEGG" id="apln:108739465"/>
<protein>
    <submittedName>
        <fullName evidence="4">Uncharacterized protein LOC108739465 isoform X1</fullName>
    </submittedName>
</protein>
<dbReference type="FunCoup" id="A0A1W4X7Q9">
    <property type="interactions" value="69"/>
</dbReference>
<dbReference type="AlphaFoldDB" id="A0A1W4X7Q9"/>
<dbReference type="STRING" id="224129.A0A1W4X7Q9"/>
<sequence>MKQICILELFLLFFFKNIWSCKSLKSVNLSVPIAVRAGHSVTLECDYDLEGAPLYSVKWYYGDSEFYRYVPKEEPPTRVFPLRGMHVDVSGSNARNVTLLTVGRQLSGIFKCEVSADAPLFHTEIRSAKMVVAVVPNGAPVVRVDKSKLEQGGPLIAECTAPPAYPAPNLTWFVNDQKVPGSTSTSIRIDKDLLETATGKLELTGAGGTWVLVRLKCEASVFRLYRASSIEVSVKPESPKPQPASILLMESTSNGCCSTTNRQDHLYLCIVLCLTVMVLVRQQMIVS</sequence>
<dbReference type="PROSITE" id="PS50835">
    <property type="entry name" value="IG_LIKE"/>
    <property type="match status" value="2"/>
</dbReference>
<dbReference type="SMART" id="SM00409">
    <property type="entry name" value="IG"/>
    <property type="match status" value="1"/>
</dbReference>
<feature type="domain" description="Ig-like" evidence="2">
    <location>
        <begin position="38"/>
        <end position="133"/>
    </location>
</feature>
<name>A0A1W4X7Q9_AGRPL</name>
<dbReference type="FunFam" id="2.60.40.10:FF:000437">
    <property type="entry name" value="Beat-IIIc, isoform A"/>
    <property type="match status" value="1"/>
</dbReference>
<dbReference type="Gene3D" id="2.60.40.10">
    <property type="entry name" value="Immunoglobulins"/>
    <property type="match status" value="2"/>
</dbReference>
<dbReference type="SUPFAM" id="SSF48726">
    <property type="entry name" value="Immunoglobulin"/>
    <property type="match status" value="1"/>
</dbReference>
<dbReference type="RefSeq" id="XP_018328872.1">
    <property type="nucleotide sequence ID" value="XM_018473370.1"/>
</dbReference>
<dbReference type="InParanoid" id="A0A1W4X7Q9"/>
<dbReference type="InterPro" id="IPR013783">
    <property type="entry name" value="Ig-like_fold"/>
</dbReference>
<dbReference type="GeneID" id="108739465"/>
<accession>A0A1W4X7Q9</accession>
<organism evidence="3 4">
    <name type="scientific">Agrilus planipennis</name>
    <name type="common">Emerald ash borer</name>
    <name type="synonym">Agrilus marcopoli</name>
    <dbReference type="NCBI Taxonomy" id="224129"/>
    <lineage>
        <taxon>Eukaryota</taxon>
        <taxon>Metazoa</taxon>
        <taxon>Ecdysozoa</taxon>
        <taxon>Arthropoda</taxon>
        <taxon>Hexapoda</taxon>
        <taxon>Insecta</taxon>
        <taxon>Pterygota</taxon>
        <taxon>Neoptera</taxon>
        <taxon>Endopterygota</taxon>
        <taxon>Coleoptera</taxon>
        <taxon>Polyphaga</taxon>
        <taxon>Elateriformia</taxon>
        <taxon>Buprestoidea</taxon>
        <taxon>Buprestidae</taxon>
        <taxon>Agrilinae</taxon>
        <taxon>Agrilus</taxon>
    </lineage>
</organism>
<gene>
    <name evidence="4" type="primary">LOC108739465</name>
</gene>
<feature type="signal peptide" evidence="1">
    <location>
        <begin position="1"/>
        <end position="20"/>
    </location>
</feature>
<dbReference type="PANTHER" id="PTHR21261:SF17">
    <property type="entry name" value="BEAT VI"/>
    <property type="match status" value="1"/>
</dbReference>
<keyword evidence="1" id="KW-0732">Signal</keyword>
<reference evidence="4" key="1">
    <citation type="submission" date="2025-08" db="UniProtKB">
        <authorList>
            <consortium name="RefSeq"/>
        </authorList>
    </citation>
    <scope>IDENTIFICATION</scope>
    <source>
        <tissue evidence="4">Entire body</tissue>
    </source>
</reference>